<evidence type="ECO:0000259" key="1">
    <source>
        <dbReference type="Pfam" id="PF00534"/>
    </source>
</evidence>
<dbReference type="PANTHER" id="PTHR12526:SF630">
    <property type="entry name" value="GLYCOSYLTRANSFERASE"/>
    <property type="match status" value="1"/>
</dbReference>
<protein>
    <submittedName>
        <fullName evidence="2">Glycosyltransferase family 4 protein</fullName>
    </submittedName>
</protein>
<dbReference type="CDD" id="cd03801">
    <property type="entry name" value="GT4_PimA-like"/>
    <property type="match status" value="1"/>
</dbReference>
<reference evidence="2 3" key="1">
    <citation type="submission" date="2019-09" db="EMBL/GenBank/DDBJ databases">
        <title>Draft genome sequence of Ginsengibacter sp. BR5-29.</title>
        <authorList>
            <person name="Im W.-T."/>
        </authorList>
    </citation>
    <scope>NUCLEOTIDE SEQUENCE [LARGE SCALE GENOMIC DNA]</scope>
    <source>
        <strain evidence="2 3">BR5-29</strain>
    </source>
</reference>
<dbReference type="Gene3D" id="3.40.50.2000">
    <property type="entry name" value="Glycogen Phosphorylase B"/>
    <property type="match status" value="2"/>
</dbReference>
<sequence>MKILFISHDASLTGGSVLLLNLIKLLNEPGIYESTVLFRKGGPMEPDFAKVARTFLWDQPVVPETTKRKKIIRRLRNRHIGNDEHNSEILEEVRKADVIINNTITNGELLETILKDFNGKVFSYIHELEMASVRFATPRGIKLTLDLSDKLIVPSEAVKHHLHSKYAIDVKKIVPLSYYIHNKGTGKNEVPHKKQNELIVGGCGTLDWRKGIDIFIGVARRLLSADLLQHFVFRWKGANINSSEYAQCLYDIEKAGLSNSITLMSADTEMDSFYNNIDIFFLSSREDPYPLVVLEAASFGKPTVCFSNAGGAPEFVQEDAGSVVPYLDISAVVAILLEYKSNPEMVLEKGQKAKCRVQEMHQTQSAILQQFDQIVNN</sequence>
<evidence type="ECO:0000313" key="2">
    <source>
        <dbReference type="EMBL" id="KAA9036387.1"/>
    </source>
</evidence>
<feature type="domain" description="Glycosyl transferase family 1" evidence="1">
    <location>
        <begin position="192"/>
        <end position="353"/>
    </location>
</feature>
<dbReference type="Pfam" id="PF00534">
    <property type="entry name" value="Glycos_transf_1"/>
    <property type="match status" value="1"/>
</dbReference>
<comment type="caution">
    <text evidence="2">The sequence shown here is derived from an EMBL/GenBank/DDBJ whole genome shotgun (WGS) entry which is preliminary data.</text>
</comment>
<organism evidence="2 3">
    <name type="scientific">Ginsengibacter hankyongi</name>
    <dbReference type="NCBI Taxonomy" id="2607284"/>
    <lineage>
        <taxon>Bacteria</taxon>
        <taxon>Pseudomonadati</taxon>
        <taxon>Bacteroidota</taxon>
        <taxon>Chitinophagia</taxon>
        <taxon>Chitinophagales</taxon>
        <taxon>Chitinophagaceae</taxon>
        <taxon>Ginsengibacter</taxon>
    </lineage>
</organism>
<dbReference type="AlphaFoldDB" id="A0A5J5IBR2"/>
<dbReference type="EMBL" id="VYQF01000008">
    <property type="protein sequence ID" value="KAA9036387.1"/>
    <property type="molecule type" value="Genomic_DNA"/>
</dbReference>
<evidence type="ECO:0000313" key="3">
    <source>
        <dbReference type="Proteomes" id="UP000326903"/>
    </source>
</evidence>
<dbReference type="RefSeq" id="WP_150416510.1">
    <property type="nucleotide sequence ID" value="NZ_VYQF01000008.1"/>
</dbReference>
<keyword evidence="3" id="KW-1185">Reference proteome</keyword>
<dbReference type="GO" id="GO:0016757">
    <property type="term" value="F:glycosyltransferase activity"/>
    <property type="evidence" value="ECO:0007669"/>
    <property type="project" value="InterPro"/>
</dbReference>
<dbReference type="SUPFAM" id="SSF53756">
    <property type="entry name" value="UDP-Glycosyltransferase/glycogen phosphorylase"/>
    <property type="match status" value="1"/>
</dbReference>
<gene>
    <name evidence="2" type="ORF">FW778_19355</name>
</gene>
<accession>A0A5J5IBR2</accession>
<name>A0A5J5IBR2_9BACT</name>
<dbReference type="Proteomes" id="UP000326903">
    <property type="component" value="Unassembled WGS sequence"/>
</dbReference>
<dbReference type="PANTHER" id="PTHR12526">
    <property type="entry name" value="GLYCOSYLTRANSFERASE"/>
    <property type="match status" value="1"/>
</dbReference>
<proteinExistence type="predicted"/>
<dbReference type="InterPro" id="IPR001296">
    <property type="entry name" value="Glyco_trans_1"/>
</dbReference>
<keyword evidence="2" id="KW-0808">Transferase</keyword>